<feature type="compositionally biased region" description="Low complexity" evidence="1">
    <location>
        <begin position="581"/>
        <end position="595"/>
    </location>
</feature>
<gene>
    <name evidence="3" type="ORF">Plil01_001313100</name>
</gene>
<proteinExistence type="predicted"/>
<feature type="compositionally biased region" description="Polar residues" evidence="1">
    <location>
        <begin position="453"/>
        <end position="466"/>
    </location>
</feature>
<feature type="compositionally biased region" description="Low complexity" evidence="1">
    <location>
        <begin position="271"/>
        <end position="300"/>
    </location>
</feature>
<sequence length="618" mass="66980">MIVSSTHQEYSDDNCNAGATVWVPESFGNVNLVNGRVMPYVEVPPTQILFRVVNAANSRHYEFQVPFPNLCKLVCDFTGIADGTAYELVDLQSANQSTPYDPRVLQIRIVESLLIDSMTVREIPTTLNNFKSLKALYEAGGLERNVTLSEMTNVMSCPLMDTMHYKNKQVNISTIADALECVKGTVEKWNFINPTADPHPFHWHLVHVQCGDTEDTIKTNELKDVAVIPSAGDDFGFDTTEPYVAHCHILEHEENMMMSWFRIINDYRSSNSGSNTTSGEGSNSTNASRGSWSSGDGSDSPTVGSGSWYDAQSDIGSGSYSQAEQSGLPAKNVTYAQYHGFDTEDHRCDGQFNRHGMYAKTNGSMNASTYDDADTSKGFVQTAISSTVVNKEKQAQYGDASTSSAASSTQERSYTRTKSGSSEINGDNAESYIEKVYVEADSEVEDASIDTYGDSTKTPGDQSNTHTLSSISDDSDTTTKGGMDESNANSTTTKGNTASVRVDETQVTITKSNTDQTFVSTGSTNTTAMSTRLLLPSPPRLLTIRTRRILPLKSVSNGDTNTKDDDTQTILHGTADNVNDAGQGALNANPGAALLKSNKNAGTKSDNSPGYIRRCDGD</sequence>
<feature type="region of interest" description="Disordered" evidence="1">
    <location>
        <begin position="555"/>
        <end position="618"/>
    </location>
</feature>
<evidence type="ECO:0000256" key="1">
    <source>
        <dbReference type="SAM" id="MobiDB-lite"/>
    </source>
</evidence>
<feature type="domain" description="Plastocyanin-like" evidence="2">
    <location>
        <begin position="167"/>
        <end position="263"/>
    </location>
</feature>
<reference evidence="3" key="1">
    <citation type="submission" date="2023-04" db="EMBL/GenBank/DDBJ databases">
        <title>Phytophthora lilii NBRC 32176.</title>
        <authorList>
            <person name="Ichikawa N."/>
            <person name="Sato H."/>
            <person name="Tonouchi N."/>
        </authorList>
    </citation>
    <scope>NUCLEOTIDE SEQUENCE</scope>
    <source>
        <strain evidence="3">NBRC 32176</strain>
    </source>
</reference>
<feature type="compositionally biased region" description="Polar residues" evidence="1">
    <location>
        <begin position="597"/>
        <end position="608"/>
    </location>
</feature>
<evidence type="ECO:0000313" key="4">
    <source>
        <dbReference type="Proteomes" id="UP001165083"/>
    </source>
</evidence>
<dbReference type="SUPFAM" id="SSF49503">
    <property type="entry name" value="Cupredoxins"/>
    <property type="match status" value="2"/>
</dbReference>
<accession>A0A9W6UBY6</accession>
<dbReference type="Gene3D" id="2.60.40.420">
    <property type="entry name" value="Cupredoxins - blue copper proteins"/>
    <property type="match status" value="2"/>
</dbReference>
<dbReference type="OrthoDB" id="262547at2759"/>
<evidence type="ECO:0000313" key="3">
    <source>
        <dbReference type="EMBL" id="GMF30710.1"/>
    </source>
</evidence>
<protein>
    <submittedName>
        <fullName evidence="3">Unnamed protein product</fullName>
    </submittedName>
</protein>
<feature type="region of interest" description="Disordered" evidence="1">
    <location>
        <begin position="271"/>
        <end position="310"/>
    </location>
</feature>
<dbReference type="GO" id="GO:0005507">
    <property type="term" value="F:copper ion binding"/>
    <property type="evidence" value="ECO:0007669"/>
    <property type="project" value="InterPro"/>
</dbReference>
<feature type="compositionally biased region" description="Polar residues" evidence="1">
    <location>
        <begin position="486"/>
        <end position="506"/>
    </location>
</feature>
<dbReference type="Pfam" id="PF07731">
    <property type="entry name" value="Cu-oxidase_2"/>
    <property type="match status" value="1"/>
</dbReference>
<dbReference type="InterPro" id="IPR045087">
    <property type="entry name" value="Cu-oxidase_fam"/>
</dbReference>
<organism evidence="3 4">
    <name type="scientific">Phytophthora lilii</name>
    <dbReference type="NCBI Taxonomy" id="2077276"/>
    <lineage>
        <taxon>Eukaryota</taxon>
        <taxon>Sar</taxon>
        <taxon>Stramenopiles</taxon>
        <taxon>Oomycota</taxon>
        <taxon>Peronosporomycetes</taxon>
        <taxon>Peronosporales</taxon>
        <taxon>Peronosporaceae</taxon>
        <taxon>Phytophthora</taxon>
    </lineage>
</organism>
<dbReference type="GO" id="GO:0016491">
    <property type="term" value="F:oxidoreductase activity"/>
    <property type="evidence" value="ECO:0007669"/>
    <property type="project" value="InterPro"/>
</dbReference>
<dbReference type="AlphaFoldDB" id="A0A9W6UBY6"/>
<feature type="region of interest" description="Disordered" evidence="1">
    <location>
        <begin position="393"/>
        <end position="427"/>
    </location>
</feature>
<feature type="region of interest" description="Disordered" evidence="1">
    <location>
        <begin position="450"/>
        <end position="506"/>
    </location>
</feature>
<name>A0A9W6UBY6_9STRA</name>
<dbReference type="InterPro" id="IPR008972">
    <property type="entry name" value="Cupredoxin"/>
</dbReference>
<keyword evidence="4" id="KW-1185">Reference proteome</keyword>
<dbReference type="PANTHER" id="PTHR48267">
    <property type="entry name" value="CUPREDOXIN SUPERFAMILY PROTEIN"/>
    <property type="match status" value="1"/>
</dbReference>
<dbReference type="InterPro" id="IPR011706">
    <property type="entry name" value="Cu-oxidase_C"/>
</dbReference>
<evidence type="ECO:0000259" key="2">
    <source>
        <dbReference type="Pfam" id="PF07731"/>
    </source>
</evidence>
<dbReference type="EMBL" id="BSXW01000858">
    <property type="protein sequence ID" value="GMF30710.1"/>
    <property type="molecule type" value="Genomic_DNA"/>
</dbReference>
<comment type="caution">
    <text evidence="3">The sequence shown here is derived from an EMBL/GenBank/DDBJ whole genome shotgun (WGS) entry which is preliminary data.</text>
</comment>
<feature type="compositionally biased region" description="Low complexity" evidence="1">
    <location>
        <begin position="400"/>
        <end position="409"/>
    </location>
</feature>
<dbReference type="Proteomes" id="UP001165083">
    <property type="component" value="Unassembled WGS sequence"/>
</dbReference>
<feature type="compositionally biased region" description="Polar residues" evidence="1">
    <location>
        <begin position="410"/>
        <end position="425"/>
    </location>
</feature>
<dbReference type="PANTHER" id="PTHR48267:SF1">
    <property type="entry name" value="BILIRUBIN OXIDASE"/>
    <property type="match status" value="1"/>
</dbReference>